<dbReference type="EMBL" id="AFWA02000015">
    <property type="protein sequence ID" value="EMR08650.1"/>
    <property type="molecule type" value="Genomic_DNA"/>
</dbReference>
<evidence type="ECO:0000256" key="1">
    <source>
        <dbReference type="SAM" id="Coils"/>
    </source>
</evidence>
<accession>M7P462</accession>
<evidence type="ECO:0000313" key="3">
    <source>
        <dbReference type="Proteomes" id="UP000011958"/>
    </source>
</evidence>
<keyword evidence="3" id="KW-1185">Reference proteome</keyword>
<feature type="coiled-coil region" evidence="1">
    <location>
        <begin position="48"/>
        <end position="75"/>
    </location>
</feature>
<dbReference type="Proteomes" id="UP000011958">
    <property type="component" value="Unassembled WGS sequence"/>
</dbReference>
<reference evidence="3" key="1">
    <citation type="journal article" date="2016" name="Nat. Commun.">
        <title>Genome analysis of three Pneumocystis species reveals adaptation mechanisms to life exclusively in mammalian hosts.</title>
        <authorList>
            <person name="Ma L."/>
            <person name="Chen Z."/>
            <person name="Huang D.W."/>
            <person name="Kutty G."/>
            <person name="Ishihara M."/>
            <person name="Wang H."/>
            <person name="Abouelleil A."/>
            <person name="Bishop L."/>
            <person name="Davey E."/>
            <person name="Deng R."/>
            <person name="Deng X."/>
            <person name="Fan L."/>
            <person name="Fantoni G."/>
            <person name="Fitzgerald M."/>
            <person name="Gogineni E."/>
            <person name="Goldberg J.M."/>
            <person name="Handley G."/>
            <person name="Hu X."/>
            <person name="Huber C."/>
            <person name="Jiao X."/>
            <person name="Jones K."/>
            <person name="Levin J.Z."/>
            <person name="Liu Y."/>
            <person name="Macdonald P."/>
            <person name="Melnikov A."/>
            <person name="Raley C."/>
            <person name="Sassi M."/>
            <person name="Sherman B.T."/>
            <person name="Song X."/>
            <person name="Sykes S."/>
            <person name="Tran B."/>
            <person name="Walsh L."/>
            <person name="Xia Y."/>
            <person name="Yang J."/>
            <person name="Young S."/>
            <person name="Zeng Q."/>
            <person name="Zheng X."/>
            <person name="Stephens R."/>
            <person name="Nusbaum C."/>
            <person name="Birren B.W."/>
            <person name="Azadi P."/>
            <person name="Lempicki R.A."/>
            <person name="Cuomo C.A."/>
            <person name="Kovacs J.A."/>
        </authorList>
    </citation>
    <scope>NUCLEOTIDE SEQUENCE [LARGE SCALE GENOMIC DNA]</scope>
    <source>
        <strain evidence="3">B123</strain>
    </source>
</reference>
<protein>
    <submittedName>
        <fullName evidence="2">Uncharacterized protein</fullName>
    </submittedName>
</protein>
<name>M7P462_PNEMU</name>
<gene>
    <name evidence="2" type="ORF">PNEG_03123</name>
</gene>
<keyword evidence="1" id="KW-0175">Coiled coil</keyword>
<dbReference type="OrthoDB" id="5374757at2759"/>
<sequence length="161" mass="19244">MSHSIINRKYLQISKDLVIEMRLFLDNPYPLCLSNSLLRNIVDLIKPSVILKLQKEQLQKQKKNMKDLIEDDRFKITLFFVPSKSCNFLLKRVNDFVFLLEEKDKSTIDHFTENTTTITNFDIKEDSEAFIKPMSIITYKKYSIYKKILYVKVNFKDYKEK</sequence>
<dbReference type="AlphaFoldDB" id="M7P462"/>
<dbReference type="RefSeq" id="XP_007875182.1">
    <property type="nucleotide sequence ID" value="XM_007876991.1"/>
</dbReference>
<dbReference type="GeneID" id="19896810"/>
<evidence type="ECO:0000313" key="2">
    <source>
        <dbReference type="EMBL" id="EMR08650.1"/>
    </source>
</evidence>
<proteinExistence type="predicted"/>
<comment type="caution">
    <text evidence="2">The sequence shown here is derived from an EMBL/GenBank/DDBJ whole genome shotgun (WGS) entry which is preliminary data.</text>
</comment>
<dbReference type="HOGENOM" id="CLU_1644429_0_0_1"/>
<dbReference type="VEuPathDB" id="FungiDB:PNEG_03123"/>
<organism evidence="2 3">
    <name type="scientific">Pneumocystis murina (strain B123)</name>
    <name type="common">Mouse pneumocystis pneumonia agent</name>
    <name type="synonym">Pneumocystis carinii f. sp. muris</name>
    <dbReference type="NCBI Taxonomy" id="1069680"/>
    <lineage>
        <taxon>Eukaryota</taxon>
        <taxon>Fungi</taxon>
        <taxon>Dikarya</taxon>
        <taxon>Ascomycota</taxon>
        <taxon>Taphrinomycotina</taxon>
        <taxon>Pneumocystomycetes</taxon>
        <taxon>Pneumocystaceae</taxon>
        <taxon>Pneumocystis</taxon>
    </lineage>
</organism>